<evidence type="ECO:0000256" key="1">
    <source>
        <dbReference type="SAM" id="Phobius"/>
    </source>
</evidence>
<accession>A0AAD4WBV6</accession>
<sequence>MPAGQALLHKSAKATLRFKCSVAAVLWPVETPEWISYVLSSIPEHQNVLLQFSADATSDCSLKIFVPMTVLALFILIPVNVSSGTLFFPRKELVLTFERH</sequence>
<dbReference type="EMBL" id="JAJFAZ020000003">
    <property type="protein sequence ID" value="KAI5339242.1"/>
    <property type="molecule type" value="Genomic_DNA"/>
</dbReference>
<reference evidence="2 3" key="1">
    <citation type="journal article" date="2022" name="G3 (Bethesda)">
        <title>Whole-genome sequence and methylome profiling of the almond [Prunus dulcis (Mill.) D.A. Webb] cultivar 'Nonpareil'.</title>
        <authorList>
            <person name="D'Amico-Willman K.M."/>
            <person name="Ouma W.Z."/>
            <person name="Meulia T."/>
            <person name="Sideli G.M."/>
            <person name="Gradziel T.M."/>
            <person name="Fresnedo-Ramirez J."/>
        </authorList>
    </citation>
    <scope>NUCLEOTIDE SEQUENCE [LARGE SCALE GENOMIC DNA]</scope>
    <source>
        <strain evidence="2">Clone GOH B32 T37-40</strain>
    </source>
</reference>
<proteinExistence type="predicted"/>
<name>A0AAD4WBV6_PRUDU</name>
<gene>
    <name evidence="2" type="ORF">L3X38_018514</name>
</gene>
<feature type="transmembrane region" description="Helical" evidence="1">
    <location>
        <begin position="64"/>
        <end position="88"/>
    </location>
</feature>
<dbReference type="Proteomes" id="UP001054821">
    <property type="component" value="Chromosome 3"/>
</dbReference>
<dbReference type="AlphaFoldDB" id="A0AAD4WBV6"/>
<protein>
    <submittedName>
        <fullName evidence="2">Uncharacterized protein</fullName>
    </submittedName>
</protein>
<comment type="caution">
    <text evidence="2">The sequence shown here is derived from an EMBL/GenBank/DDBJ whole genome shotgun (WGS) entry which is preliminary data.</text>
</comment>
<evidence type="ECO:0000313" key="2">
    <source>
        <dbReference type="EMBL" id="KAI5339242.1"/>
    </source>
</evidence>
<keyword evidence="1" id="KW-0812">Transmembrane</keyword>
<keyword evidence="1" id="KW-0472">Membrane</keyword>
<evidence type="ECO:0000313" key="3">
    <source>
        <dbReference type="Proteomes" id="UP001054821"/>
    </source>
</evidence>
<keyword evidence="3" id="KW-1185">Reference proteome</keyword>
<keyword evidence="1" id="KW-1133">Transmembrane helix</keyword>
<organism evidence="2 3">
    <name type="scientific">Prunus dulcis</name>
    <name type="common">Almond</name>
    <name type="synonym">Amygdalus dulcis</name>
    <dbReference type="NCBI Taxonomy" id="3755"/>
    <lineage>
        <taxon>Eukaryota</taxon>
        <taxon>Viridiplantae</taxon>
        <taxon>Streptophyta</taxon>
        <taxon>Embryophyta</taxon>
        <taxon>Tracheophyta</taxon>
        <taxon>Spermatophyta</taxon>
        <taxon>Magnoliopsida</taxon>
        <taxon>eudicotyledons</taxon>
        <taxon>Gunneridae</taxon>
        <taxon>Pentapetalae</taxon>
        <taxon>rosids</taxon>
        <taxon>fabids</taxon>
        <taxon>Rosales</taxon>
        <taxon>Rosaceae</taxon>
        <taxon>Amygdaloideae</taxon>
        <taxon>Amygdaleae</taxon>
        <taxon>Prunus</taxon>
    </lineage>
</organism>